<comment type="caution">
    <text evidence="1">The sequence shown here is derived from an EMBL/GenBank/DDBJ whole genome shotgun (WGS) entry which is preliminary data.</text>
</comment>
<accession>A0A8K0USI1</accession>
<gene>
    <name evidence="1" type="ORF">BXZ70DRAFT_60314</name>
</gene>
<sequence length="457" mass="50929">MPYIDFVAKDDYASLWYSTNALCRNVGSFDPAKPTIVMLHPLHVDSTWLFPQLNDPRLSERYNIITFDTRVTGASRSRFSGKYDLYVAAADIAHAFYHLRLPPAHIFASEVWTLVALRLAAIFPKLCLSLTLCNVPAQTELKAISDGFEELTRLWCFAGDLETFEHACGLLLSIHAAPHAHPDIADELVGYYQMNWPPFEAGRLISVAQVVLNRTPLNEDELAGIHCPVLICQAETNPAFPLIYAKKLASDLVNVPGGVTLYPVKSSTGLITIFSASIVNKVFSTFLSRLPPARSDRPAPKKSLARTMEVGLQRLAEYANDVSVVLRDPLSPLSFSRVTEEVRRSQEETYRTFEMGQRKAFSPLGPNGRPIRKFSERKDDHCLPVETDGFSYVGRILNLYATNPNNADIYRHDLIAPTTPASDLPPTEPMSAADQASARSRRYMIGRDFTALRAQVV</sequence>
<evidence type="ECO:0000313" key="2">
    <source>
        <dbReference type="Proteomes" id="UP000813824"/>
    </source>
</evidence>
<dbReference type="SUPFAM" id="SSF53474">
    <property type="entry name" value="alpha/beta-Hydrolases"/>
    <property type="match status" value="1"/>
</dbReference>
<proteinExistence type="predicted"/>
<organism evidence="1 2">
    <name type="scientific">Cristinia sonorae</name>
    <dbReference type="NCBI Taxonomy" id="1940300"/>
    <lineage>
        <taxon>Eukaryota</taxon>
        <taxon>Fungi</taxon>
        <taxon>Dikarya</taxon>
        <taxon>Basidiomycota</taxon>
        <taxon>Agaricomycotina</taxon>
        <taxon>Agaricomycetes</taxon>
        <taxon>Agaricomycetidae</taxon>
        <taxon>Agaricales</taxon>
        <taxon>Pleurotineae</taxon>
        <taxon>Stephanosporaceae</taxon>
        <taxon>Cristinia</taxon>
    </lineage>
</organism>
<dbReference type="Gene3D" id="3.40.50.1820">
    <property type="entry name" value="alpha/beta hydrolase"/>
    <property type="match status" value="1"/>
</dbReference>
<dbReference type="Proteomes" id="UP000813824">
    <property type="component" value="Unassembled WGS sequence"/>
</dbReference>
<name>A0A8K0USI1_9AGAR</name>
<dbReference type="InterPro" id="IPR029058">
    <property type="entry name" value="AB_hydrolase_fold"/>
</dbReference>
<dbReference type="OrthoDB" id="19657at2759"/>
<evidence type="ECO:0000313" key="1">
    <source>
        <dbReference type="EMBL" id="KAH8102211.1"/>
    </source>
</evidence>
<reference evidence="1" key="1">
    <citation type="journal article" date="2021" name="New Phytol.">
        <title>Evolutionary innovations through gain and loss of genes in the ectomycorrhizal Boletales.</title>
        <authorList>
            <person name="Wu G."/>
            <person name="Miyauchi S."/>
            <person name="Morin E."/>
            <person name="Kuo A."/>
            <person name="Drula E."/>
            <person name="Varga T."/>
            <person name="Kohler A."/>
            <person name="Feng B."/>
            <person name="Cao Y."/>
            <person name="Lipzen A."/>
            <person name="Daum C."/>
            <person name="Hundley H."/>
            <person name="Pangilinan J."/>
            <person name="Johnson J."/>
            <person name="Barry K."/>
            <person name="LaButti K."/>
            <person name="Ng V."/>
            <person name="Ahrendt S."/>
            <person name="Min B."/>
            <person name="Choi I.G."/>
            <person name="Park H."/>
            <person name="Plett J.M."/>
            <person name="Magnuson J."/>
            <person name="Spatafora J.W."/>
            <person name="Nagy L.G."/>
            <person name="Henrissat B."/>
            <person name="Grigoriev I.V."/>
            <person name="Yang Z.L."/>
            <person name="Xu J."/>
            <person name="Martin F.M."/>
        </authorList>
    </citation>
    <scope>NUCLEOTIDE SEQUENCE</scope>
    <source>
        <strain evidence="1">KKN 215</strain>
    </source>
</reference>
<keyword evidence="2" id="KW-1185">Reference proteome</keyword>
<dbReference type="EMBL" id="JAEVFJ010000010">
    <property type="protein sequence ID" value="KAH8102211.1"/>
    <property type="molecule type" value="Genomic_DNA"/>
</dbReference>
<dbReference type="AlphaFoldDB" id="A0A8K0USI1"/>
<protein>
    <submittedName>
        <fullName evidence="1">Alpha/beta-hydrolase</fullName>
    </submittedName>
</protein>